<dbReference type="AlphaFoldDB" id="F2L2L9"/>
<dbReference type="Proteomes" id="UP000008138">
    <property type="component" value="Chromosome"/>
</dbReference>
<proteinExistence type="predicted"/>
<name>F2L2L9_THEU7</name>
<dbReference type="STRING" id="999630.TUZN_1600"/>
<dbReference type="HOGENOM" id="CLU_183470_0_0_2"/>
<dbReference type="GeneID" id="10361120"/>
<accession>F2L2L9</accession>
<dbReference type="KEGG" id="tuz:TUZN_1600"/>
<dbReference type="RefSeq" id="WP_013680402.1">
    <property type="nucleotide sequence ID" value="NC_015315.1"/>
</dbReference>
<organism evidence="1 2">
    <name type="scientific">Thermoproteus uzoniensis (strain 768-20)</name>
    <dbReference type="NCBI Taxonomy" id="999630"/>
    <lineage>
        <taxon>Archaea</taxon>
        <taxon>Thermoproteota</taxon>
        <taxon>Thermoprotei</taxon>
        <taxon>Thermoproteales</taxon>
        <taxon>Thermoproteaceae</taxon>
        <taxon>Thermoproteus</taxon>
    </lineage>
</organism>
<reference key="2">
    <citation type="submission" date="2011-03" db="EMBL/GenBank/DDBJ databases">
        <title>Complete genome sequence of the thermoacidophilic crenarchaeon Thermoproteus uzoniensis 768-20.</title>
        <authorList>
            <person name="Mardanov A.V."/>
            <person name="Gumerov V.M."/>
            <person name="Beletsky A.V."/>
            <person name="Prokofeva M.I."/>
            <person name="Bonch-Osmolovskaya E.A."/>
            <person name="Ravin N.V."/>
            <person name="Skryabin K.G."/>
        </authorList>
    </citation>
    <scope>NUCLEOTIDE SEQUENCE</scope>
    <source>
        <strain>768-20</strain>
    </source>
</reference>
<protein>
    <submittedName>
        <fullName evidence="1">Uncharacterized protein</fullName>
    </submittedName>
</protein>
<sequence length="95" mass="10895">MLKLLERLISISREKGVKIEISFSRCRGRLLIDREVKALDEYGNVVPWNRAFPGIAIQNILDQCRVRKVEAFRGQEKVVEAPDAESAIRELSSLR</sequence>
<dbReference type="OrthoDB" id="24469at2157"/>
<gene>
    <name evidence="1" type="ordered locus">TUZN_1600</name>
</gene>
<evidence type="ECO:0000313" key="2">
    <source>
        <dbReference type="Proteomes" id="UP000008138"/>
    </source>
</evidence>
<dbReference type="eggNOG" id="arCOG06065">
    <property type="taxonomic scope" value="Archaea"/>
</dbReference>
<keyword evidence="2" id="KW-1185">Reference proteome</keyword>
<reference evidence="1 2" key="1">
    <citation type="journal article" date="2011" name="J. Bacteriol.">
        <title>Complete genome sequence of the thermoacidophilic crenarchaeon Thermoproteus uzoniensis 768-20.</title>
        <authorList>
            <person name="Mardanov A.V."/>
            <person name="Gumerov V.M."/>
            <person name="Beletsky A.V."/>
            <person name="Prokofeva M.I."/>
            <person name="Bonch-Osmolovskaya E.A."/>
            <person name="Ravin N.V."/>
            <person name="Skryabin K.G."/>
        </authorList>
    </citation>
    <scope>NUCLEOTIDE SEQUENCE [LARGE SCALE GENOMIC DNA]</scope>
    <source>
        <strain evidence="1 2">768-20</strain>
    </source>
</reference>
<dbReference type="EMBL" id="CP002590">
    <property type="protein sequence ID" value="AEA13067.1"/>
    <property type="molecule type" value="Genomic_DNA"/>
</dbReference>
<evidence type="ECO:0000313" key="1">
    <source>
        <dbReference type="EMBL" id="AEA13067.1"/>
    </source>
</evidence>